<sequence>MLAFLKKKIDHITLYIFGFFIYTFLYRNYINRIIHRLIAIFFMIYLFKHMVLFHIDPTLYLQVYTYKMLLQTLNFCTYHSLFFYKVLRDEYIKSPFYEYKFKCIMNFCFIVNTYGLYLGLVEGIYASCYFDFYDAGNYIITYDD</sequence>
<geneLocation type="mitochondrion" evidence="2"/>
<keyword evidence="1" id="KW-0472">Membrane</keyword>
<name>A0A2U9DS05_9EUKA</name>
<organism evidence="2">
    <name type="scientific">Clydonella sawyeri</name>
    <dbReference type="NCBI Taxonomy" id="2201168"/>
    <lineage>
        <taxon>Eukaryota</taxon>
        <taxon>Amoebozoa</taxon>
        <taxon>Discosea</taxon>
        <taxon>Flabellinia</taxon>
        <taxon>Vannellidae</taxon>
        <taxon>Clydonella</taxon>
    </lineage>
</organism>
<keyword evidence="1" id="KW-0812">Transmembrane</keyword>
<evidence type="ECO:0000313" key="2">
    <source>
        <dbReference type="EMBL" id="AWP39913.1"/>
    </source>
</evidence>
<protein>
    <submittedName>
        <fullName evidence="2">Uncharacterized protein</fullName>
    </submittedName>
</protein>
<dbReference type="EMBL" id="MH094141">
    <property type="protein sequence ID" value="AWP39913.1"/>
    <property type="molecule type" value="Genomic_DNA"/>
</dbReference>
<dbReference type="AlphaFoldDB" id="A0A2U9DS05"/>
<feature type="transmembrane region" description="Helical" evidence="1">
    <location>
        <begin position="12"/>
        <end position="30"/>
    </location>
</feature>
<feature type="transmembrane region" description="Helical" evidence="1">
    <location>
        <begin position="99"/>
        <end position="117"/>
    </location>
</feature>
<proteinExistence type="predicted"/>
<keyword evidence="2" id="KW-0496">Mitochondrion</keyword>
<feature type="transmembrane region" description="Helical" evidence="1">
    <location>
        <begin position="68"/>
        <end position="87"/>
    </location>
</feature>
<gene>
    <name evidence="2" type="primary">ORF2</name>
</gene>
<feature type="transmembrane region" description="Helical" evidence="1">
    <location>
        <begin position="37"/>
        <end position="56"/>
    </location>
</feature>
<reference evidence="2" key="1">
    <citation type="journal article" date="2018" name="Protistology">
        <title>The complete mitochondrial genome of Clydonella sawyeri (Amoebozoa, Discosea, Vannellida).</title>
        <authorList>
            <person name="Bondarenko N."/>
            <person name="Glotova A."/>
            <person name="Kamyshatskaya O."/>
            <person name="Alexy S."/>
        </authorList>
    </citation>
    <scope>NUCLEOTIDE SEQUENCE</scope>
</reference>
<keyword evidence="1" id="KW-1133">Transmembrane helix</keyword>
<accession>A0A2U9DS05</accession>
<evidence type="ECO:0000256" key="1">
    <source>
        <dbReference type="SAM" id="Phobius"/>
    </source>
</evidence>